<dbReference type="AlphaFoldDB" id="A0A6J4V6K8"/>
<reference evidence="1" key="1">
    <citation type="submission" date="2020-02" db="EMBL/GenBank/DDBJ databases">
        <authorList>
            <person name="Meier V. D."/>
        </authorList>
    </citation>
    <scope>NUCLEOTIDE SEQUENCE</scope>
    <source>
        <strain evidence="1">AVDCRST_MAG18</strain>
    </source>
</reference>
<evidence type="ECO:0000313" key="1">
    <source>
        <dbReference type="EMBL" id="CAA9566828.1"/>
    </source>
</evidence>
<protein>
    <submittedName>
        <fullName evidence="1">Uncharacterized protein</fullName>
    </submittedName>
</protein>
<accession>A0A6J4V6K8</accession>
<proteinExistence type="predicted"/>
<name>A0A6J4V6K8_9BACT</name>
<dbReference type="EMBL" id="CADCWN010000120">
    <property type="protein sequence ID" value="CAA9566828.1"/>
    <property type="molecule type" value="Genomic_DNA"/>
</dbReference>
<sequence length="94" mass="10451">MTTSHRLLESPMLRMVKRLRPASALRSYAAATFLNLALVSTVLTPPERPRAAQTRIVTDARRFRETELIDCGGESGVLSVPYERHAERLAMGAN</sequence>
<gene>
    <name evidence="1" type="ORF">AVDCRST_MAG18-1552</name>
</gene>
<organism evidence="1">
    <name type="scientific">uncultured Thermomicrobiales bacterium</name>
    <dbReference type="NCBI Taxonomy" id="1645740"/>
    <lineage>
        <taxon>Bacteria</taxon>
        <taxon>Pseudomonadati</taxon>
        <taxon>Thermomicrobiota</taxon>
        <taxon>Thermomicrobia</taxon>
        <taxon>Thermomicrobiales</taxon>
        <taxon>environmental samples</taxon>
    </lineage>
</organism>